<comment type="caution">
    <text evidence="2">The sequence shown here is derived from an EMBL/GenBank/DDBJ whole genome shotgun (WGS) entry which is preliminary data.</text>
</comment>
<gene>
    <name evidence="2" type="ORF">IED13_08700</name>
</gene>
<name>A0A927E8I4_9HYPH</name>
<dbReference type="AlphaFoldDB" id="A0A927E8I4"/>
<keyword evidence="1" id="KW-0812">Transmembrane</keyword>
<accession>A0A927E8I4</accession>
<proteinExistence type="predicted"/>
<organism evidence="2 3">
    <name type="scientific">Bosea spartocytisi</name>
    <dbReference type="NCBI Taxonomy" id="2773451"/>
    <lineage>
        <taxon>Bacteria</taxon>
        <taxon>Pseudomonadati</taxon>
        <taxon>Pseudomonadota</taxon>
        <taxon>Alphaproteobacteria</taxon>
        <taxon>Hyphomicrobiales</taxon>
        <taxon>Boseaceae</taxon>
        <taxon>Bosea</taxon>
    </lineage>
</organism>
<keyword evidence="3" id="KW-1185">Reference proteome</keyword>
<evidence type="ECO:0000313" key="2">
    <source>
        <dbReference type="EMBL" id="MBD3845775.1"/>
    </source>
</evidence>
<feature type="transmembrane region" description="Helical" evidence="1">
    <location>
        <begin position="6"/>
        <end position="27"/>
    </location>
</feature>
<evidence type="ECO:0000256" key="1">
    <source>
        <dbReference type="SAM" id="Phobius"/>
    </source>
</evidence>
<dbReference type="PROSITE" id="PS51257">
    <property type="entry name" value="PROKAR_LIPOPROTEIN"/>
    <property type="match status" value="1"/>
</dbReference>
<evidence type="ECO:0000313" key="3">
    <source>
        <dbReference type="Proteomes" id="UP000619295"/>
    </source>
</evidence>
<keyword evidence="1" id="KW-0472">Membrane</keyword>
<protein>
    <submittedName>
        <fullName evidence="2">Uncharacterized protein</fullName>
    </submittedName>
</protein>
<dbReference type="EMBL" id="JACXWY010000004">
    <property type="protein sequence ID" value="MBD3845775.1"/>
    <property type="molecule type" value="Genomic_DNA"/>
</dbReference>
<dbReference type="Proteomes" id="UP000619295">
    <property type="component" value="Unassembled WGS sequence"/>
</dbReference>
<keyword evidence="1" id="KW-1133">Transmembrane helix</keyword>
<reference evidence="2" key="1">
    <citation type="submission" date="2020-09" db="EMBL/GenBank/DDBJ databases">
        <title>Bosea spartocytisi sp. nov. a root nodule endophyte of Spartocytisus supranubius in the high mountain ecosystem fo the Teide National Park (Canary Islands, Spain).</title>
        <authorList>
            <person name="Pulido-Suarez L."/>
            <person name="Peix A."/>
            <person name="Igual J.M."/>
            <person name="Socas-Perez N."/>
            <person name="Velazquez E."/>
            <person name="Flores-Felix J.D."/>
            <person name="Leon-Barrios M."/>
        </authorList>
    </citation>
    <scope>NUCLEOTIDE SEQUENCE</scope>
    <source>
        <strain evidence="2">SSUT16</strain>
    </source>
</reference>
<sequence>MRPLRFIALVVLSTVIGCGLTIGYRWYDYVANAASPYDEIGIDINSRLPEPLRAWGCSRLKERFARAIPPYGCSDASGRAWR</sequence>